<dbReference type="SUPFAM" id="SSF56176">
    <property type="entry name" value="FAD-binding/transporter-associated domain-like"/>
    <property type="match status" value="1"/>
</dbReference>
<evidence type="ECO:0000313" key="2">
    <source>
        <dbReference type="EMBL" id="KAK9769850.1"/>
    </source>
</evidence>
<feature type="region of interest" description="Disordered" evidence="1">
    <location>
        <begin position="114"/>
        <end position="136"/>
    </location>
</feature>
<dbReference type="InterPro" id="IPR036318">
    <property type="entry name" value="FAD-bd_PCMH-like_sf"/>
</dbReference>
<dbReference type="Proteomes" id="UP001465668">
    <property type="component" value="Unassembled WGS sequence"/>
</dbReference>
<protein>
    <submittedName>
        <fullName evidence="2">FAD-binding PCMH-type domain-containing protein</fullName>
    </submittedName>
</protein>
<dbReference type="InterPro" id="IPR016169">
    <property type="entry name" value="FAD-bd_PCMH_sub2"/>
</dbReference>
<dbReference type="Gene3D" id="3.30.465.10">
    <property type="match status" value="1"/>
</dbReference>
<proteinExistence type="predicted"/>
<accession>A0ABR2X810</accession>
<dbReference type="EMBL" id="JARVKM010000109">
    <property type="protein sequence ID" value="KAK9769850.1"/>
    <property type="molecule type" value="Genomic_DNA"/>
</dbReference>
<comment type="caution">
    <text evidence="2">The sequence shown here is derived from an EMBL/GenBank/DDBJ whole genome shotgun (WGS) entry which is preliminary data.</text>
</comment>
<gene>
    <name evidence="2" type="ORF">SCAR479_13503</name>
</gene>
<organism evidence="2 3">
    <name type="scientific">Seiridium cardinale</name>
    <dbReference type="NCBI Taxonomy" id="138064"/>
    <lineage>
        <taxon>Eukaryota</taxon>
        <taxon>Fungi</taxon>
        <taxon>Dikarya</taxon>
        <taxon>Ascomycota</taxon>
        <taxon>Pezizomycotina</taxon>
        <taxon>Sordariomycetes</taxon>
        <taxon>Xylariomycetidae</taxon>
        <taxon>Amphisphaeriales</taxon>
        <taxon>Sporocadaceae</taxon>
        <taxon>Seiridium</taxon>
    </lineage>
</organism>
<keyword evidence="3" id="KW-1185">Reference proteome</keyword>
<evidence type="ECO:0000256" key="1">
    <source>
        <dbReference type="SAM" id="MobiDB-lite"/>
    </source>
</evidence>
<evidence type="ECO:0000313" key="3">
    <source>
        <dbReference type="Proteomes" id="UP001465668"/>
    </source>
</evidence>
<name>A0ABR2X810_9PEZI</name>
<reference evidence="2 3" key="1">
    <citation type="submission" date="2024-02" db="EMBL/GenBank/DDBJ databases">
        <title>First draft genome assembly of two strains of Seiridium cardinale.</title>
        <authorList>
            <person name="Emiliani G."/>
            <person name="Scali E."/>
        </authorList>
    </citation>
    <scope>NUCLEOTIDE SEQUENCE [LARGE SCALE GENOMIC DNA]</scope>
    <source>
        <strain evidence="2 3">BM-138-000479</strain>
    </source>
</reference>
<feature type="region of interest" description="Disordered" evidence="1">
    <location>
        <begin position="31"/>
        <end position="50"/>
    </location>
</feature>
<sequence>MKTIKKYVNIKGAVPELSKWPLEVKNLNSTPRHVTGSHLRRAESERQRSLGPLPDYGIGATCYADVQAAVRFAALRGVRKSVIATGHDQLRYKIVGSGRIIDISLLQGARVSASSTPTAEGVQNAEVDGSLETTTP</sequence>